<evidence type="ECO:0000256" key="7">
    <source>
        <dbReference type="ARBA" id="ARBA00023065"/>
    </source>
</evidence>
<keyword evidence="8 9" id="KW-0472">Membrane</keyword>
<evidence type="ECO:0000256" key="2">
    <source>
        <dbReference type="ARBA" id="ARBA00022448"/>
    </source>
</evidence>
<feature type="transmembrane region" description="Helical" evidence="9">
    <location>
        <begin position="270"/>
        <end position="291"/>
    </location>
</feature>
<dbReference type="Pfam" id="PF03030">
    <property type="entry name" value="H_PPase"/>
    <property type="match status" value="1"/>
</dbReference>
<dbReference type="RefSeq" id="WP_209143728.1">
    <property type="nucleotide sequence ID" value="NZ_JAGHKP010000001.1"/>
</dbReference>
<dbReference type="InterPro" id="IPR004131">
    <property type="entry name" value="PPase-energised_H-pump"/>
</dbReference>
<gene>
    <name evidence="9" type="primary">hppA</name>
    <name evidence="10" type="ORF">J7I43_04635</name>
</gene>
<feature type="transmembrane region" description="Helical" evidence="9">
    <location>
        <begin position="391"/>
        <end position="414"/>
    </location>
</feature>
<comment type="caution">
    <text evidence="9">Lacks conserved residue(s) required for the propagation of feature annotation.</text>
</comment>
<dbReference type="NCBIfam" id="NF001960">
    <property type="entry name" value="PRK00733.3-5"/>
    <property type="match status" value="1"/>
</dbReference>
<dbReference type="PANTHER" id="PTHR31998">
    <property type="entry name" value="K(+)-INSENSITIVE PYROPHOSPHATE-ENERGIZED PROTON PUMP"/>
    <property type="match status" value="1"/>
</dbReference>
<comment type="function">
    <text evidence="9">Sodium pump that utilizes the energy of pyrophosphate hydrolysis as the driving force for Na(+) movement across the membrane.</text>
</comment>
<feature type="transmembrane region" description="Helical" evidence="9">
    <location>
        <begin position="591"/>
        <end position="615"/>
    </location>
</feature>
<evidence type="ECO:0000256" key="3">
    <source>
        <dbReference type="ARBA" id="ARBA00022692"/>
    </source>
</evidence>
<organism evidence="10 11">
    <name type="scientific">Chitinophaga chungangae</name>
    <dbReference type="NCBI Taxonomy" id="2821488"/>
    <lineage>
        <taxon>Bacteria</taxon>
        <taxon>Pseudomonadati</taxon>
        <taxon>Bacteroidota</taxon>
        <taxon>Chitinophagia</taxon>
        <taxon>Chitinophagales</taxon>
        <taxon>Chitinophagaceae</taxon>
        <taxon>Chitinophaga</taxon>
    </lineage>
</organism>
<dbReference type="PIRSF" id="PIRSF001265">
    <property type="entry name" value="H+-PPase"/>
    <property type="match status" value="1"/>
</dbReference>
<keyword evidence="10" id="KW-0378">Hydrolase</keyword>
<comment type="subcellular location">
    <subcellularLocation>
        <location evidence="9">Cell membrane</location>
        <topology evidence="9">Multi-pass membrane protein</topology>
    </subcellularLocation>
    <subcellularLocation>
        <location evidence="1">Endomembrane system</location>
        <topology evidence="1">Multi-pass membrane protein</topology>
    </subcellularLocation>
</comment>
<evidence type="ECO:0000256" key="4">
    <source>
        <dbReference type="ARBA" id="ARBA00022842"/>
    </source>
</evidence>
<keyword evidence="6 9" id="KW-1133">Transmembrane helix</keyword>
<evidence type="ECO:0000313" key="10">
    <source>
        <dbReference type="EMBL" id="MBO9151482.1"/>
    </source>
</evidence>
<name>A0ABS3Y9Y0_9BACT</name>
<keyword evidence="2 9" id="KW-0813">Transport</keyword>
<comment type="caution">
    <text evidence="10">The sequence shown here is derived from an EMBL/GenBank/DDBJ whole genome shotgun (WGS) entry which is preliminary data.</text>
</comment>
<keyword evidence="3 9" id="KW-0812">Transmembrane</keyword>
<feature type="transmembrane region" description="Helical" evidence="9">
    <location>
        <begin position="420"/>
        <end position="442"/>
    </location>
</feature>
<keyword evidence="5 9" id="KW-1278">Translocase</keyword>
<dbReference type="EMBL" id="JAGHKP010000001">
    <property type="protein sequence ID" value="MBO9151482.1"/>
    <property type="molecule type" value="Genomic_DNA"/>
</dbReference>
<dbReference type="Proteomes" id="UP000679126">
    <property type="component" value="Unassembled WGS sequence"/>
</dbReference>
<feature type="transmembrane region" description="Helical" evidence="9">
    <location>
        <begin position="312"/>
        <end position="331"/>
    </location>
</feature>
<keyword evidence="4 9" id="KW-0460">Magnesium</keyword>
<feature type="transmembrane region" description="Helical" evidence="9">
    <location>
        <begin position="80"/>
        <end position="104"/>
    </location>
</feature>
<dbReference type="HAMAP" id="MF_01129">
    <property type="entry name" value="PPase_energized_pump"/>
    <property type="match status" value="1"/>
</dbReference>
<dbReference type="NCBIfam" id="NF001955">
    <property type="entry name" value="PRK00733.2-4"/>
    <property type="match status" value="1"/>
</dbReference>
<proteinExistence type="inferred from homology"/>
<feature type="transmembrane region" description="Helical" evidence="9">
    <location>
        <begin position="346"/>
        <end position="370"/>
    </location>
</feature>
<feature type="transmembrane region" description="Helical" evidence="9">
    <location>
        <begin position="56"/>
        <end position="74"/>
    </location>
</feature>
<evidence type="ECO:0000313" key="11">
    <source>
        <dbReference type="Proteomes" id="UP000679126"/>
    </source>
</evidence>
<feature type="transmembrane region" description="Helical" evidence="9">
    <location>
        <begin position="518"/>
        <end position="537"/>
    </location>
</feature>
<accession>A0ABS3Y9Y0</accession>
<protein>
    <recommendedName>
        <fullName evidence="9">Putative K(+)-stimulated pyrophosphate-energized sodium pump</fullName>
        <ecNumber evidence="9">7.2.3.1</ecNumber>
    </recommendedName>
    <alternativeName>
        <fullName evidence="9">Membrane-bound sodium-translocating pyrophosphatase</fullName>
    </alternativeName>
    <alternativeName>
        <fullName evidence="9">Pyrophosphate-energized inorganic pyrophosphatase</fullName>
        <shortName evidence="9">Na(+)-PPase</shortName>
    </alternativeName>
</protein>
<keyword evidence="9" id="KW-1003">Cell membrane</keyword>
<dbReference type="GO" id="GO:0004427">
    <property type="term" value="F:inorganic diphosphate phosphatase activity"/>
    <property type="evidence" value="ECO:0007669"/>
    <property type="project" value="UniProtKB-EC"/>
</dbReference>
<feature type="transmembrane region" description="Helical" evidence="9">
    <location>
        <begin position="6"/>
        <end position="25"/>
    </location>
</feature>
<comment type="subunit">
    <text evidence="9">Homodimer.</text>
</comment>
<keyword evidence="9" id="KW-0739">Sodium transport</keyword>
<feature type="transmembrane region" description="Helical" evidence="9">
    <location>
        <begin position="125"/>
        <end position="152"/>
    </location>
</feature>
<feature type="transmembrane region" description="Helical" evidence="9">
    <location>
        <begin position="486"/>
        <end position="506"/>
    </location>
</feature>
<keyword evidence="9" id="KW-0630">Potassium</keyword>
<evidence type="ECO:0000256" key="6">
    <source>
        <dbReference type="ARBA" id="ARBA00022989"/>
    </source>
</evidence>
<evidence type="ECO:0000256" key="1">
    <source>
        <dbReference type="ARBA" id="ARBA00004127"/>
    </source>
</evidence>
<keyword evidence="7 9" id="KW-0406">Ion transport</keyword>
<evidence type="ECO:0000256" key="5">
    <source>
        <dbReference type="ARBA" id="ARBA00022967"/>
    </source>
</evidence>
<comment type="cofactor">
    <cofactor evidence="9">
        <name>Mg(2+)</name>
        <dbReference type="ChEBI" id="CHEBI:18420"/>
    </cofactor>
</comment>
<comment type="catalytic activity">
    <reaction evidence="9">
        <text>Na(+)(in) + diphosphate + H2O = Na(+)(out) + 2 phosphate + H(+)</text>
        <dbReference type="Rhea" id="RHEA:57884"/>
        <dbReference type="ChEBI" id="CHEBI:15377"/>
        <dbReference type="ChEBI" id="CHEBI:15378"/>
        <dbReference type="ChEBI" id="CHEBI:29101"/>
        <dbReference type="ChEBI" id="CHEBI:33019"/>
        <dbReference type="ChEBI" id="CHEBI:43474"/>
        <dbReference type="EC" id="7.2.3.1"/>
    </reaction>
</comment>
<evidence type="ECO:0000256" key="8">
    <source>
        <dbReference type="ARBA" id="ARBA00023136"/>
    </source>
</evidence>
<reference evidence="11" key="1">
    <citation type="submission" date="2021-03" db="EMBL/GenBank/DDBJ databases">
        <title>Assistant Professor.</title>
        <authorList>
            <person name="Huq M.A."/>
        </authorList>
    </citation>
    <scope>NUCLEOTIDE SEQUENCE [LARGE SCALE GENOMIC DNA]</scope>
    <source>
        <strain evidence="11">MAH-28</strain>
    </source>
</reference>
<dbReference type="EC" id="7.2.3.1" evidence="9"/>
<comment type="similarity">
    <text evidence="9">Belongs to the H(+)-translocating pyrophosphatase (TC 3.A.10) family. K(+)-stimulated subfamily.</text>
</comment>
<sequence>MSIVYVIPLFGLIALLFTAIQSAWVTRQDAGNERMQDIARHIAEGAMAFLKAEYKILTYFVIIAALLLGYMGYSHKNSDWTIALAFVIGAVFSACAGFIGMKIATKANVRTAHAARTSLSKALKVSFTGGSVMGMGVAGLAVLGLGSLFIILKAYFGAEANTAEMIKTIEVLTGFSLGAESIALFARVGGGIYTKAADVGADLVGKVEAGIPEDDPRNPATIADNVGDNVGDVAGMGADLFGSYVATVLATMVLGVETTSTDNFGGLAPVLLPMFIAGTGIILSIIGTFFVRIGENTGLSTAAVQRALNLGNWSSIVLTAIVCYFAVNWILPESMTLRGHDFTRNGVFGAIIVGLVVGTLMSIITEYYTAMGKRPVKSIIRQSSTGHATNVIGGLAVGMESTLLPIIVLAAGIYGSHACAGLYGVAIAAAGMMATTAMQLAIDAFGPIADNAGGIAEMSELPKDVREKTDILDAVGNTTAATGKGFAIASAALTALALFAAFVGVAGISGIDIYKADVLAGLFVGAMIPFIFSSLAIRAVGEAAMSMVEEVRRQFRTIPGIMEGTGKPEYDKCVAISTEASIKKMMVPGAIALLSPILMGFIFGPEVLGGFLAGATVSGVLMGMFQNNAGGAWDNAKKSFEKGVEINGEIYYKKSEPHKASVTGDTVGDPFKDTSGPSMNILIKLMSIVSLVIAPTLAELHNETTASKTAPEKVQEVVKKAETAEKTTVKL</sequence>
<dbReference type="NCBIfam" id="TIGR01104">
    <property type="entry name" value="V_PPase"/>
    <property type="match status" value="1"/>
</dbReference>
<evidence type="ECO:0000256" key="9">
    <source>
        <dbReference type="HAMAP-Rule" id="MF_01129"/>
    </source>
</evidence>
<keyword evidence="9" id="KW-0915">Sodium</keyword>
<feature type="site" description="Determinant of potassium dependence" evidence="9">
    <location>
        <position position="480"/>
    </location>
</feature>
<comment type="activity regulation">
    <text evidence="9">Requires K(+) for maximal activity.</text>
</comment>
<keyword evidence="11" id="KW-1185">Reference proteome</keyword>